<evidence type="ECO:0000313" key="2">
    <source>
        <dbReference type="Proteomes" id="UP000078397"/>
    </source>
</evidence>
<reference evidence="1 2" key="1">
    <citation type="journal article" date="2016" name="PLoS Pathog.">
        <title>Biosynthesis of antibiotic leucinostatins in bio-control fungus Purpureocillium lilacinum and their inhibition on phytophthora revealed by genome mining.</title>
        <authorList>
            <person name="Wang G."/>
            <person name="Liu Z."/>
            <person name="Lin R."/>
            <person name="Li E."/>
            <person name="Mao Z."/>
            <person name="Ling J."/>
            <person name="Yang Y."/>
            <person name="Yin W.B."/>
            <person name="Xie B."/>
        </authorList>
    </citation>
    <scope>NUCLEOTIDE SEQUENCE [LARGE SCALE GENOMIC DNA]</scope>
    <source>
        <strain evidence="1">170</strain>
    </source>
</reference>
<dbReference type="KEGG" id="pchm:VFPPC_17743"/>
<organism evidence="1 2">
    <name type="scientific">Pochonia chlamydosporia 170</name>
    <dbReference type="NCBI Taxonomy" id="1380566"/>
    <lineage>
        <taxon>Eukaryota</taxon>
        <taxon>Fungi</taxon>
        <taxon>Dikarya</taxon>
        <taxon>Ascomycota</taxon>
        <taxon>Pezizomycotina</taxon>
        <taxon>Sordariomycetes</taxon>
        <taxon>Hypocreomycetidae</taxon>
        <taxon>Hypocreales</taxon>
        <taxon>Clavicipitaceae</taxon>
        <taxon>Pochonia</taxon>
    </lineage>
</organism>
<dbReference type="GeneID" id="33936670"/>
<name>A0A219AQQ2_METCM</name>
<dbReference type="RefSeq" id="XP_022285530.1">
    <property type="nucleotide sequence ID" value="XM_022429432.1"/>
</dbReference>
<sequence>MHFPVLATSTCVLHEGECMPSVCRACHISRAWHNWIDVYFSAFEPLCDIRGAMATTASAIPNVPIDKWHPCQASPDCRAR</sequence>
<accession>A0A219AQQ2</accession>
<comment type="caution">
    <text evidence="1">The sequence shown here is derived from an EMBL/GenBank/DDBJ whole genome shotgun (WGS) entry which is preliminary data.</text>
</comment>
<evidence type="ECO:0000313" key="1">
    <source>
        <dbReference type="EMBL" id="OWT43081.1"/>
    </source>
</evidence>
<keyword evidence="2" id="KW-1185">Reference proteome</keyword>
<dbReference type="EMBL" id="LSBJ02000003">
    <property type="protein sequence ID" value="OWT43081.1"/>
    <property type="molecule type" value="Genomic_DNA"/>
</dbReference>
<dbReference type="Proteomes" id="UP000078397">
    <property type="component" value="Unassembled WGS sequence"/>
</dbReference>
<gene>
    <name evidence="1" type="ORF">VFPPC_17743</name>
</gene>
<protein>
    <submittedName>
        <fullName evidence="1">Uncharacterized protein</fullName>
    </submittedName>
</protein>
<proteinExistence type="predicted"/>
<dbReference type="AlphaFoldDB" id="A0A219AQQ2"/>